<dbReference type="PROSITE" id="PS51194">
    <property type="entry name" value="HELICASE_CTER"/>
    <property type="match status" value="1"/>
</dbReference>
<sequence>MDIFKVLTRGANIKNTSNTSKKTTTQLQKQTDNVLTNADSQNKDLSKDLDFFHNKKIVSKVESSKREQKKEHENSFSNGKNTVESDNVQGQEDTTEVPPTILSKEDAVKLRKTYKGNVTGSDSTLPIGSFEDLISRFQFNGKLLDNLITNGFTEPTPIQCEAIPATLLNKDILACAPTGSGKTLAFLIPLLQQVIDASRTTTHNEKADKGQKNVTNGLKALIISPTKDLANQIYEECIKLSSRIVLNHNSDNVEQQRHLQVSILSKSLASKLKQSGSSNNKNRKPIDILITTPLRLIDMIKEENALDLSEVKHLIFDEADKLFDKTFLEQTDHILAHCTSSFLQKSMFSATIPSNVEEIASTVMSSDMCRIIIGHKEAANSNIEQKIIYCGNEEGKLIAIRQLVQEGEFKPPVIIFLESITRAKALYHELLYDKLNVDVIHAERTQLQRNKIIENFKNGSLWCLICTDVLARGVDFKGVNLVINYDVPNTAQSYVHRIGRTGRNGRQGKSITLYTKQDALAIKPIVNVMKQSGCAVSEWMEKMDKLTKREKQLIKSHKNKQNQDIKRKQISTVPRVIKKKKRQRVDMIEASKKRKTMD</sequence>
<feature type="compositionally biased region" description="Basic and acidic residues" evidence="16">
    <location>
        <begin position="62"/>
        <end position="74"/>
    </location>
</feature>
<feature type="short sequence motif" description="Q motif" evidence="14">
    <location>
        <begin position="132"/>
        <end position="160"/>
    </location>
</feature>
<evidence type="ECO:0000259" key="17">
    <source>
        <dbReference type="PROSITE" id="PS51192"/>
    </source>
</evidence>
<dbReference type="PROSITE" id="PS51195">
    <property type="entry name" value="Q_MOTIF"/>
    <property type="match status" value="1"/>
</dbReference>
<dbReference type="SMART" id="SM00490">
    <property type="entry name" value="HELICc"/>
    <property type="match status" value="1"/>
</dbReference>
<dbReference type="PANTHER" id="PTHR47959:SF15">
    <property type="entry name" value="RNA HELICASE"/>
    <property type="match status" value="1"/>
</dbReference>
<feature type="region of interest" description="Disordered" evidence="16">
    <location>
        <begin position="15"/>
        <end position="39"/>
    </location>
</feature>
<keyword evidence="3" id="KW-0690">Ribosome biogenesis</keyword>
<dbReference type="FunCoup" id="A0A1E5RV41">
    <property type="interactions" value="1083"/>
</dbReference>
<dbReference type="EC" id="3.6.4.13" evidence="2"/>
<evidence type="ECO:0000256" key="10">
    <source>
        <dbReference type="ARBA" id="ARBA00024355"/>
    </source>
</evidence>
<evidence type="ECO:0000256" key="1">
    <source>
        <dbReference type="ARBA" id="ARBA00004604"/>
    </source>
</evidence>
<organism evidence="20 21">
    <name type="scientific">Hanseniaspora osmophila</name>
    <dbReference type="NCBI Taxonomy" id="56408"/>
    <lineage>
        <taxon>Eukaryota</taxon>
        <taxon>Fungi</taxon>
        <taxon>Dikarya</taxon>
        <taxon>Ascomycota</taxon>
        <taxon>Saccharomycotina</taxon>
        <taxon>Saccharomycetes</taxon>
        <taxon>Saccharomycodales</taxon>
        <taxon>Saccharomycodaceae</taxon>
        <taxon>Hanseniaspora</taxon>
    </lineage>
</organism>
<keyword evidence="4 15" id="KW-0547">Nucleotide-binding</keyword>
<dbReference type="GO" id="GO:0003723">
    <property type="term" value="F:RNA binding"/>
    <property type="evidence" value="ECO:0007669"/>
    <property type="project" value="UniProtKB-KW"/>
</dbReference>
<dbReference type="InterPro" id="IPR014014">
    <property type="entry name" value="RNA_helicase_DEAD_Q_motif"/>
</dbReference>
<feature type="compositionally biased region" description="Polar residues" evidence="16">
    <location>
        <begin position="75"/>
        <end position="92"/>
    </location>
</feature>
<evidence type="ECO:0000256" key="8">
    <source>
        <dbReference type="ARBA" id="ARBA00022884"/>
    </source>
</evidence>
<evidence type="ECO:0000256" key="12">
    <source>
        <dbReference type="ARBA" id="ARBA00024419"/>
    </source>
</evidence>
<dbReference type="STRING" id="56408.A0A1E5RV41"/>
<comment type="subcellular location">
    <subcellularLocation>
        <location evidence="1">Nucleus</location>
        <location evidence="1">Nucleolus</location>
    </subcellularLocation>
</comment>
<keyword evidence="7 15" id="KW-0067">ATP-binding</keyword>
<dbReference type="PROSITE" id="PS51192">
    <property type="entry name" value="HELICASE_ATP_BIND_1"/>
    <property type="match status" value="1"/>
</dbReference>
<evidence type="ECO:0000259" key="19">
    <source>
        <dbReference type="PROSITE" id="PS51195"/>
    </source>
</evidence>
<dbReference type="FunFam" id="3.40.50.300:FF:000759">
    <property type="entry name" value="probable ATP-dependent RNA helicase DDX52"/>
    <property type="match status" value="1"/>
</dbReference>
<dbReference type="Pfam" id="PF00271">
    <property type="entry name" value="Helicase_C"/>
    <property type="match status" value="1"/>
</dbReference>
<dbReference type="PANTHER" id="PTHR47959">
    <property type="entry name" value="ATP-DEPENDENT RNA HELICASE RHLE-RELATED"/>
    <property type="match status" value="1"/>
</dbReference>
<evidence type="ECO:0000256" key="13">
    <source>
        <dbReference type="ARBA" id="ARBA00047984"/>
    </source>
</evidence>
<dbReference type="GO" id="GO:0030490">
    <property type="term" value="P:maturation of SSU-rRNA"/>
    <property type="evidence" value="ECO:0007669"/>
    <property type="project" value="InterPro"/>
</dbReference>
<dbReference type="GO" id="GO:0016787">
    <property type="term" value="F:hydrolase activity"/>
    <property type="evidence" value="ECO:0007669"/>
    <property type="project" value="UniProtKB-KW"/>
</dbReference>
<dbReference type="CDD" id="cd18787">
    <property type="entry name" value="SF2_C_DEAD"/>
    <property type="match status" value="1"/>
</dbReference>
<name>A0A1E5RV41_9ASCO</name>
<dbReference type="InterPro" id="IPR011545">
    <property type="entry name" value="DEAD/DEAH_box_helicase_dom"/>
</dbReference>
<evidence type="ECO:0000256" key="14">
    <source>
        <dbReference type="PROSITE-ProRule" id="PRU00552"/>
    </source>
</evidence>
<feature type="domain" description="Helicase ATP-binding" evidence="17">
    <location>
        <begin position="163"/>
        <end position="370"/>
    </location>
</feature>
<evidence type="ECO:0000256" key="11">
    <source>
        <dbReference type="ARBA" id="ARBA00024410"/>
    </source>
</evidence>
<dbReference type="GO" id="GO:0005524">
    <property type="term" value="F:ATP binding"/>
    <property type="evidence" value="ECO:0007669"/>
    <property type="project" value="UniProtKB-KW"/>
</dbReference>
<dbReference type="OrthoDB" id="360161at2759"/>
<keyword evidence="21" id="KW-1185">Reference proteome</keyword>
<dbReference type="GO" id="GO:0003724">
    <property type="term" value="F:RNA helicase activity"/>
    <property type="evidence" value="ECO:0007669"/>
    <property type="project" value="UniProtKB-EC"/>
</dbReference>
<keyword evidence="5 15" id="KW-0378">Hydrolase</keyword>
<dbReference type="AlphaFoldDB" id="A0A1E5RV41"/>
<feature type="compositionally biased region" description="Low complexity" evidence="16">
    <location>
        <begin position="15"/>
        <end position="31"/>
    </location>
</feature>
<evidence type="ECO:0000256" key="3">
    <source>
        <dbReference type="ARBA" id="ARBA00022517"/>
    </source>
</evidence>
<dbReference type="Gene3D" id="3.40.50.300">
    <property type="entry name" value="P-loop containing nucleotide triphosphate hydrolases"/>
    <property type="match status" value="2"/>
</dbReference>
<evidence type="ECO:0000256" key="4">
    <source>
        <dbReference type="ARBA" id="ARBA00022741"/>
    </source>
</evidence>
<dbReference type="InterPro" id="IPR044764">
    <property type="entry name" value="DDX52/Rok1_DEADc"/>
</dbReference>
<dbReference type="InterPro" id="IPR050079">
    <property type="entry name" value="DEAD_box_RNA_helicase"/>
</dbReference>
<dbReference type="Proteomes" id="UP000095728">
    <property type="component" value="Unassembled WGS sequence"/>
</dbReference>
<comment type="catalytic activity">
    <reaction evidence="13">
        <text>ATP + H2O = ADP + phosphate + H(+)</text>
        <dbReference type="Rhea" id="RHEA:13065"/>
        <dbReference type="ChEBI" id="CHEBI:15377"/>
        <dbReference type="ChEBI" id="CHEBI:15378"/>
        <dbReference type="ChEBI" id="CHEBI:30616"/>
        <dbReference type="ChEBI" id="CHEBI:43474"/>
        <dbReference type="ChEBI" id="CHEBI:456216"/>
        <dbReference type="EC" id="3.6.4.13"/>
    </reaction>
</comment>
<dbReference type="InterPro" id="IPR000629">
    <property type="entry name" value="RNA-helicase_DEAD-box_CS"/>
</dbReference>
<dbReference type="SUPFAM" id="SSF52540">
    <property type="entry name" value="P-loop containing nucleoside triphosphate hydrolases"/>
    <property type="match status" value="1"/>
</dbReference>
<keyword evidence="6 15" id="KW-0347">Helicase</keyword>
<evidence type="ECO:0000256" key="9">
    <source>
        <dbReference type="ARBA" id="ARBA00023242"/>
    </source>
</evidence>
<dbReference type="InterPro" id="IPR027417">
    <property type="entry name" value="P-loop_NTPase"/>
</dbReference>
<feature type="domain" description="DEAD-box RNA helicase Q" evidence="19">
    <location>
        <begin position="132"/>
        <end position="160"/>
    </location>
</feature>
<feature type="region of interest" description="Disordered" evidence="16">
    <location>
        <begin position="60"/>
        <end position="100"/>
    </location>
</feature>
<protein>
    <recommendedName>
        <fullName evidence="11">ATP-dependent RNA helicase ROK1</fullName>
        <ecNumber evidence="2">3.6.4.13</ecNumber>
    </recommendedName>
    <alternativeName>
        <fullName evidence="12">ATP-dependent RNA helicase rok1</fullName>
    </alternativeName>
</protein>
<keyword evidence="8" id="KW-0694">RNA-binding</keyword>
<dbReference type="CDD" id="cd17957">
    <property type="entry name" value="DEADc_DDX52"/>
    <property type="match status" value="1"/>
</dbReference>
<evidence type="ECO:0000256" key="2">
    <source>
        <dbReference type="ARBA" id="ARBA00012552"/>
    </source>
</evidence>
<comment type="caution">
    <text evidence="20">The sequence shown here is derived from an EMBL/GenBank/DDBJ whole genome shotgun (WGS) entry which is preliminary data.</text>
</comment>
<comment type="similarity">
    <text evidence="10">Belongs to the DEAD box helicase family. DDX52/ROK1 subfamily.</text>
</comment>
<evidence type="ECO:0000313" key="20">
    <source>
        <dbReference type="EMBL" id="OEJ90817.1"/>
    </source>
</evidence>
<dbReference type="InterPro" id="IPR014001">
    <property type="entry name" value="Helicase_ATP-bd"/>
</dbReference>
<gene>
    <name evidence="20" type="ORF">AWRI3579_g500</name>
</gene>
<feature type="compositionally biased region" description="Basic and acidic residues" evidence="16">
    <location>
        <begin position="584"/>
        <end position="598"/>
    </location>
</feature>
<dbReference type="InterPro" id="IPR001650">
    <property type="entry name" value="Helicase_C-like"/>
</dbReference>
<evidence type="ECO:0000259" key="18">
    <source>
        <dbReference type="PROSITE" id="PS51194"/>
    </source>
</evidence>
<dbReference type="Pfam" id="PF00270">
    <property type="entry name" value="DEAD"/>
    <property type="match status" value="1"/>
</dbReference>
<evidence type="ECO:0000256" key="5">
    <source>
        <dbReference type="ARBA" id="ARBA00022801"/>
    </source>
</evidence>
<dbReference type="GO" id="GO:0005829">
    <property type="term" value="C:cytosol"/>
    <property type="evidence" value="ECO:0007669"/>
    <property type="project" value="TreeGrafter"/>
</dbReference>
<dbReference type="EMBL" id="LPNM01000003">
    <property type="protein sequence ID" value="OEJ90817.1"/>
    <property type="molecule type" value="Genomic_DNA"/>
</dbReference>
<reference evidence="21" key="1">
    <citation type="journal article" date="2016" name="Genome Announc.">
        <title>Genome sequences of three species of Hanseniaspora isolated from spontaneous wine fermentations.</title>
        <authorList>
            <person name="Sternes P.R."/>
            <person name="Lee D."/>
            <person name="Kutyna D.R."/>
            <person name="Borneman A.R."/>
        </authorList>
    </citation>
    <scope>NUCLEOTIDE SEQUENCE [LARGE SCALE GENOMIC DNA]</scope>
    <source>
        <strain evidence="21">AWRI3579</strain>
    </source>
</reference>
<proteinExistence type="inferred from homology"/>
<dbReference type="SMART" id="SM00487">
    <property type="entry name" value="DEXDc"/>
    <property type="match status" value="1"/>
</dbReference>
<dbReference type="PROSITE" id="PS00039">
    <property type="entry name" value="DEAD_ATP_HELICASE"/>
    <property type="match status" value="1"/>
</dbReference>
<evidence type="ECO:0000313" key="21">
    <source>
        <dbReference type="Proteomes" id="UP000095728"/>
    </source>
</evidence>
<evidence type="ECO:0000256" key="7">
    <source>
        <dbReference type="ARBA" id="ARBA00022840"/>
    </source>
</evidence>
<evidence type="ECO:0000256" key="16">
    <source>
        <dbReference type="SAM" id="MobiDB-lite"/>
    </source>
</evidence>
<evidence type="ECO:0000256" key="6">
    <source>
        <dbReference type="ARBA" id="ARBA00022806"/>
    </source>
</evidence>
<evidence type="ECO:0000256" key="15">
    <source>
        <dbReference type="RuleBase" id="RU000492"/>
    </source>
</evidence>
<dbReference type="GO" id="GO:0005730">
    <property type="term" value="C:nucleolus"/>
    <property type="evidence" value="ECO:0007669"/>
    <property type="project" value="UniProtKB-SubCell"/>
</dbReference>
<feature type="region of interest" description="Disordered" evidence="16">
    <location>
        <begin position="578"/>
        <end position="598"/>
    </location>
</feature>
<accession>A0A1E5RV41</accession>
<keyword evidence="9" id="KW-0539">Nucleus</keyword>
<feature type="domain" description="Helicase C-terminal" evidence="18">
    <location>
        <begin position="382"/>
        <end position="544"/>
    </location>
</feature>
<dbReference type="InParanoid" id="A0A1E5RV41"/>